<reference evidence="3 4" key="1">
    <citation type="submission" date="2017-06" db="EMBL/GenBank/DDBJ databases">
        <authorList>
            <person name="Kim H.J."/>
            <person name="Triplett B.A."/>
        </authorList>
    </citation>
    <scope>NUCLEOTIDE SEQUENCE [LARGE SCALE GENOMIC DNA]</scope>
    <source>
        <strain evidence="3 4">DSM 45207</strain>
    </source>
</reference>
<evidence type="ECO:0000259" key="2">
    <source>
        <dbReference type="PROSITE" id="PS51186"/>
    </source>
</evidence>
<sequence>MTMSDVGVRPVRPGELARVGEITVAAYRASGLLHGDSDYEHQLRDAARRAELAELLAAVDGDDVVLGSVTVARYGSWFAQVAVPGELEFRMLAIDPQHRGRGIGELLTQAVCDRAADLGCHRVVMCVDRSNAPALRLYERMGFRRLPERDWAPVPAVQLLALGREVPR</sequence>
<dbReference type="GO" id="GO:0008080">
    <property type="term" value="F:N-acetyltransferase activity"/>
    <property type="evidence" value="ECO:0007669"/>
    <property type="project" value="InterPro"/>
</dbReference>
<gene>
    <name evidence="3" type="ORF">SAMN06265360_10380</name>
</gene>
<keyword evidence="1 3" id="KW-0808">Transferase</keyword>
<organism evidence="3 4">
    <name type="scientific">Haloechinothrix alba</name>
    <dbReference type="NCBI Taxonomy" id="664784"/>
    <lineage>
        <taxon>Bacteria</taxon>
        <taxon>Bacillati</taxon>
        <taxon>Actinomycetota</taxon>
        <taxon>Actinomycetes</taxon>
        <taxon>Pseudonocardiales</taxon>
        <taxon>Pseudonocardiaceae</taxon>
        <taxon>Haloechinothrix</taxon>
    </lineage>
</organism>
<dbReference type="PROSITE" id="PS51186">
    <property type="entry name" value="GNAT"/>
    <property type="match status" value="1"/>
</dbReference>
<evidence type="ECO:0000313" key="4">
    <source>
        <dbReference type="Proteomes" id="UP000198348"/>
    </source>
</evidence>
<dbReference type="InterPro" id="IPR000182">
    <property type="entry name" value="GNAT_dom"/>
</dbReference>
<evidence type="ECO:0000313" key="3">
    <source>
        <dbReference type="EMBL" id="SNR35309.1"/>
    </source>
</evidence>
<protein>
    <submittedName>
        <fullName evidence="3">L-amino acid N-acyltransferase YncA</fullName>
    </submittedName>
</protein>
<feature type="domain" description="N-acetyltransferase" evidence="2">
    <location>
        <begin position="6"/>
        <end position="161"/>
    </location>
</feature>
<keyword evidence="4" id="KW-1185">Reference proteome</keyword>
<dbReference type="AlphaFoldDB" id="A0A238VP96"/>
<dbReference type="PANTHER" id="PTHR13947:SF37">
    <property type="entry name" value="LD18367P"/>
    <property type="match status" value="1"/>
</dbReference>
<dbReference type="PANTHER" id="PTHR13947">
    <property type="entry name" value="GNAT FAMILY N-ACETYLTRANSFERASE"/>
    <property type="match status" value="1"/>
</dbReference>
<proteinExistence type="predicted"/>
<dbReference type="Pfam" id="PF00583">
    <property type="entry name" value="Acetyltransf_1"/>
    <property type="match status" value="1"/>
</dbReference>
<keyword evidence="3" id="KW-0012">Acyltransferase</keyword>
<dbReference type="Proteomes" id="UP000198348">
    <property type="component" value="Unassembled WGS sequence"/>
</dbReference>
<dbReference type="InterPro" id="IPR050769">
    <property type="entry name" value="NAT_camello-type"/>
</dbReference>
<dbReference type="SUPFAM" id="SSF55729">
    <property type="entry name" value="Acyl-CoA N-acyltransferases (Nat)"/>
    <property type="match status" value="1"/>
</dbReference>
<evidence type="ECO:0000256" key="1">
    <source>
        <dbReference type="ARBA" id="ARBA00022679"/>
    </source>
</evidence>
<dbReference type="EMBL" id="FZNW01000003">
    <property type="protein sequence ID" value="SNR35309.1"/>
    <property type="molecule type" value="Genomic_DNA"/>
</dbReference>
<dbReference type="InterPro" id="IPR016181">
    <property type="entry name" value="Acyl_CoA_acyltransferase"/>
</dbReference>
<dbReference type="Gene3D" id="3.40.630.30">
    <property type="match status" value="1"/>
</dbReference>
<accession>A0A238VP96</accession>
<dbReference type="CDD" id="cd04301">
    <property type="entry name" value="NAT_SF"/>
    <property type="match status" value="1"/>
</dbReference>
<name>A0A238VP96_9PSEU</name>